<name>A0ABP7KV30_9ACTN</name>
<evidence type="ECO:0000313" key="7">
    <source>
        <dbReference type="Proteomes" id="UP001501563"/>
    </source>
</evidence>
<dbReference type="EMBL" id="BAAAZA010000023">
    <property type="protein sequence ID" value="GAA3887766.1"/>
    <property type="molecule type" value="Genomic_DNA"/>
</dbReference>
<dbReference type="Gene3D" id="1.10.357.10">
    <property type="entry name" value="Tetracycline Repressor, domain 2"/>
    <property type="match status" value="1"/>
</dbReference>
<keyword evidence="3" id="KW-0804">Transcription</keyword>
<feature type="DNA-binding region" description="H-T-H motif" evidence="4">
    <location>
        <begin position="36"/>
        <end position="55"/>
    </location>
</feature>
<accession>A0ABP7KV30</accession>
<evidence type="ECO:0000256" key="4">
    <source>
        <dbReference type="PROSITE-ProRule" id="PRU00335"/>
    </source>
</evidence>
<evidence type="ECO:0000256" key="1">
    <source>
        <dbReference type="ARBA" id="ARBA00023015"/>
    </source>
</evidence>
<evidence type="ECO:0000313" key="6">
    <source>
        <dbReference type="EMBL" id="GAA3887766.1"/>
    </source>
</evidence>
<dbReference type="Pfam" id="PF00440">
    <property type="entry name" value="TetR_N"/>
    <property type="match status" value="1"/>
</dbReference>
<organism evidence="6 7">
    <name type="scientific">Streptomyces lannensis</name>
    <dbReference type="NCBI Taxonomy" id="766498"/>
    <lineage>
        <taxon>Bacteria</taxon>
        <taxon>Bacillati</taxon>
        <taxon>Actinomycetota</taxon>
        <taxon>Actinomycetes</taxon>
        <taxon>Kitasatosporales</taxon>
        <taxon>Streptomycetaceae</taxon>
        <taxon>Streptomyces</taxon>
    </lineage>
</organism>
<sequence length="203" mass="22198">MTADAKPKRVRADAERSSARIIEAAEQVLAVDPNATLEQIADAAGLTRITVHRRFSSRQALLEALNERFNERYLLALEQARVKTAPPLVALHRLTEIIFEFKLSHRSALVRFADPQTGGAVLAQGVVDGLDLLFSRLRAAESITAADPSWCRQVYVALLCEVERLPPQAPIEEGRAAEVGARTDLLTRTVLGALGGDCEALHR</sequence>
<dbReference type="PANTHER" id="PTHR30055">
    <property type="entry name" value="HTH-TYPE TRANSCRIPTIONAL REGULATOR RUTR"/>
    <property type="match status" value="1"/>
</dbReference>
<dbReference type="SUPFAM" id="SSF46689">
    <property type="entry name" value="Homeodomain-like"/>
    <property type="match status" value="1"/>
</dbReference>
<reference evidence="7" key="1">
    <citation type="journal article" date="2019" name="Int. J. Syst. Evol. Microbiol.">
        <title>The Global Catalogue of Microorganisms (GCM) 10K type strain sequencing project: providing services to taxonomists for standard genome sequencing and annotation.</title>
        <authorList>
            <consortium name="The Broad Institute Genomics Platform"/>
            <consortium name="The Broad Institute Genome Sequencing Center for Infectious Disease"/>
            <person name="Wu L."/>
            <person name="Ma J."/>
        </authorList>
    </citation>
    <scope>NUCLEOTIDE SEQUENCE [LARGE SCALE GENOMIC DNA]</scope>
    <source>
        <strain evidence="7">JCM 16578</strain>
    </source>
</reference>
<evidence type="ECO:0000256" key="2">
    <source>
        <dbReference type="ARBA" id="ARBA00023125"/>
    </source>
</evidence>
<comment type="caution">
    <text evidence="6">The sequence shown here is derived from an EMBL/GenBank/DDBJ whole genome shotgun (WGS) entry which is preliminary data.</text>
</comment>
<feature type="domain" description="HTH tetR-type" evidence="5">
    <location>
        <begin position="15"/>
        <end position="73"/>
    </location>
</feature>
<proteinExistence type="predicted"/>
<keyword evidence="2 4" id="KW-0238">DNA-binding</keyword>
<evidence type="ECO:0000259" key="5">
    <source>
        <dbReference type="PROSITE" id="PS50977"/>
    </source>
</evidence>
<dbReference type="PROSITE" id="PS50977">
    <property type="entry name" value="HTH_TETR_2"/>
    <property type="match status" value="1"/>
</dbReference>
<dbReference type="InterPro" id="IPR001647">
    <property type="entry name" value="HTH_TetR"/>
</dbReference>
<dbReference type="InterPro" id="IPR050109">
    <property type="entry name" value="HTH-type_TetR-like_transc_reg"/>
</dbReference>
<dbReference type="RefSeq" id="WP_345552818.1">
    <property type="nucleotide sequence ID" value="NZ_BAAAZA010000023.1"/>
</dbReference>
<protein>
    <recommendedName>
        <fullName evidence="5">HTH tetR-type domain-containing protein</fullName>
    </recommendedName>
</protein>
<dbReference type="PANTHER" id="PTHR30055:SF234">
    <property type="entry name" value="HTH-TYPE TRANSCRIPTIONAL REGULATOR BETI"/>
    <property type="match status" value="1"/>
</dbReference>
<keyword evidence="7" id="KW-1185">Reference proteome</keyword>
<gene>
    <name evidence="6" type="ORF">GCM10022207_63960</name>
</gene>
<dbReference type="Proteomes" id="UP001501563">
    <property type="component" value="Unassembled WGS sequence"/>
</dbReference>
<dbReference type="InterPro" id="IPR009057">
    <property type="entry name" value="Homeodomain-like_sf"/>
</dbReference>
<evidence type="ECO:0000256" key="3">
    <source>
        <dbReference type="ARBA" id="ARBA00023163"/>
    </source>
</evidence>
<keyword evidence="1" id="KW-0805">Transcription regulation</keyword>